<keyword evidence="1" id="KW-0614">Plasmid</keyword>
<dbReference type="Proteomes" id="UP000000268">
    <property type="component" value="Plasmid pREB1"/>
</dbReference>
<evidence type="ECO:0000313" key="2">
    <source>
        <dbReference type="Proteomes" id="UP000000268"/>
    </source>
</evidence>
<reference evidence="1 2" key="1">
    <citation type="journal article" date="2008" name="Proc. Natl. Acad. Sci. U.S.A.">
        <title>Niche adaptation and genome expansion in the chlorophyll d-producing cyanobacterium Acaryochloris marina.</title>
        <authorList>
            <person name="Swingley W.D."/>
            <person name="Chen M."/>
            <person name="Cheung P.C."/>
            <person name="Conrad A.L."/>
            <person name="Dejesa L.C."/>
            <person name="Hao J."/>
            <person name="Honchak B.M."/>
            <person name="Karbach L.E."/>
            <person name="Kurdoglu A."/>
            <person name="Lahiri S."/>
            <person name="Mastrian S.D."/>
            <person name="Miyashita H."/>
            <person name="Page L."/>
            <person name="Ramakrishna P."/>
            <person name="Satoh S."/>
            <person name="Sattley W.M."/>
            <person name="Shimada Y."/>
            <person name="Taylor H.L."/>
            <person name="Tomo T."/>
            <person name="Tsuchiya T."/>
            <person name="Wang Z.T."/>
            <person name="Raymond J."/>
            <person name="Mimuro M."/>
            <person name="Blankenship R.E."/>
            <person name="Touchman J.W."/>
        </authorList>
    </citation>
    <scope>NUCLEOTIDE SEQUENCE [LARGE SCALE GENOMIC DNA]</scope>
    <source>
        <strain evidence="2">MBIC 11017</strain>
        <plasmid evidence="2">Plasmid pREB1</plasmid>
    </source>
</reference>
<evidence type="ECO:0000313" key="1">
    <source>
        <dbReference type="EMBL" id="ABW31396.1"/>
    </source>
</evidence>
<organism evidence="1 2">
    <name type="scientific">Acaryochloris marina (strain MBIC 11017)</name>
    <dbReference type="NCBI Taxonomy" id="329726"/>
    <lineage>
        <taxon>Bacteria</taxon>
        <taxon>Bacillati</taxon>
        <taxon>Cyanobacteriota</taxon>
        <taxon>Cyanophyceae</taxon>
        <taxon>Acaryochloridales</taxon>
        <taxon>Acaryochloridaceae</taxon>
        <taxon>Acaryochloris</taxon>
    </lineage>
</organism>
<dbReference type="KEGG" id="amr:AM1_A0278"/>
<gene>
    <name evidence="1" type="ordered locus">AM1_A0278</name>
</gene>
<dbReference type="EMBL" id="CP000838">
    <property type="protein sequence ID" value="ABW31396.1"/>
    <property type="molecule type" value="Genomic_DNA"/>
</dbReference>
<proteinExistence type="predicted"/>
<dbReference type="AlphaFoldDB" id="A8ZKS8"/>
<geneLocation type="plasmid" evidence="1 2">
    <name>pREB1</name>
</geneLocation>
<accession>A8ZKS8</accession>
<sequence>MILIPDLWPKIGIKMLFEYQILAVYCFARISRSEDFDDLV</sequence>
<protein>
    <submittedName>
        <fullName evidence="1">Uncharacterized protein</fullName>
    </submittedName>
</protein>
<keyword evidence="2" id="KW-1185">Reference proteome</keyword>
<name>A8ZKS8_ACAM1</name>
<dbReference type="HOGENOM" id="CLU_3283150_0_0_3"/>